<name>A0A9J6ED95_RHIMP</name>
<organism evidence="3 4">
    <name type="scientific">Rhipicephalus microplus</name>
    <name type="common">Cattle tick</name>
    <name type="synonym">Boophilus microplus</name>
    <dbReference type="NCBI Taxonomy" id="6941"/>
    <lineage>
        <taxon>Eukaryota</taxon>
        <taxon>Metazoa</taxon>
        <taxon>Ecdysozoa</taxon>
        <taxon>Arthropoda</taxon>
        <taxon>Chelicerata</taxon>
        <taxon>Arachnida</taxon>
        <taxon>Acari</taxon>
        <taxon>Parasitiformes</taxon>
        <taxon>Ixodida</taxon>
        <taxon>Ixodoidea</taxon>
        <taxon>Ixodidae</taxon>
        <taxon>Rhipicephalinae</taxon>
        <taxon>Rhipicephalus</taxon>
        <taxon>Boophilus</taxon>
    </lineage>
</organism>
<dbReference type="VEuPathDB" id="VectorBase:LOC119163323"/>
<keyword evidence="4" id="KW-1185">Reference proteome</keyword>
<comment type="caution">
    <text evidence="3">The sequence shown here is derived from an EMBL/GenBank/DDBJ whole genome shotgun (WGS) entry which is preliminary data.</text>
</comment>
<accession>A0A9J6ED95</accession>
<proteinExistence type="predicted"/>
<dbReference type="EMBL" id="JABSTU010000005">
    <property type="protein sequence ID" value="KAH8032459.1"/>
    <property type="molecule type" value="Genomic_DNA"/>
</dbReference>
<evidence type="ECO:0000313" key="3">
    <source>
        <dbReference type="EMBL" id="KAH8032459.1"/>
    </source>
</evidence>
<evidence type="ECO:0000259" key="2">
    <source>
        <dbReference type="Pfam" id="PF24889"/>
    </source>
</evidence>
<feature type="compositionally biased region" description="Basic residues" evidence="1">
    <location>
        <begin position="38"/>
        <end position="48"/>
    </location>
</feature>
<feature type="domain" description="Serine/threonine-protein kinase WNK CCTL2" evidence="2">
    <location>
        <begin position="56"/>
        <end position="101"/>
    </location>
</feature>
<dbReference type="AlphaFoldDB" id="A0A9J6ED95"/>
<feature type="region of interest" description="Disordered" evidence="1">
    <location>
        <begin position="18"/>
        <end position="48"/>
    </location>
</feature>
<sequence length="101" mass="11443">MRPLLSFKRTNSTRCRSASALDSASEASDLTDTSARERARKKVTKRRRAVQMEQRWPRLLVLSVEGGSVVECQLESSKGKTVTFKFDIHDMFPQDIANNLV</sequence>
<evidence type="ECO:0000313" key="4">
    <source>
        <dbReference type="Proteomes" id="UP000821866"/>
    </source>
</evidence>
<dbReference type="Pfam" id="PF24889">
    <property type="entry name" value="CCTL2_WNK"/>
    <property type="match status" value="1"/>
</dbReference>
<dbReference type="InterPro" id="IPR056865">
    <property type="entry name" value="CCTL2_WNK"/>
</dbReference>
<evidence type="ECO:0000256" key="1">
    <source>
        <dbReference type="SAM" id="MobiDB-lite"/>
    </source>
</evidence>
<reference evidence="3" key="1">
    <citation type="journal article" date="2020" name="Cell">
        <title>Large-Scale Comparative Analyses of Tick Genomes Elucidate Their Genetic Diversity and Vector Capacities.</title>
        <authorList>
            <consortium name="Tick Genome and Microbiome Consortium (TIGMIC)"/>
            <person name="Jia N."/>
            <person name="Wang J."/>
            <person name="Shi W."/>
            <person name="Du L."/>
            <person name="Sun Y."/>
            <person name="Zhan W."/>
            <person name="Jiang J.F."/>
            <person name="Wang Q."/>
            <person name="Zhang B."/>
            <person name="Ji P."/>
            <person name="Bell-Sakyi L."/>
            <person name="Cui X.M."/>
            <person name="Yuan T.T."/>
            <person name="Jiang B.G."/>
            <person name="Yang W.F."/>
            <person name="Lam T.T."/>
            <person name="Chang Q.C."/>
            <person name="Ding S.J."/>
            <person name="Wang X.J."/>
            <person name="Zhu J.G."/>
            <person name="Ruan X.D."/>
            <person name="Zhao L."/>
            <person name="Wei J.T."/>
            <person name="Ye R.Z."/>
            <person name="Que T.C."/>
            <person name="Du C.H."/>
            <person name="Zhou Y.H."/>
            <person name="Cheng J.X."/>
            <person name="Dai P.F."/>
            <person name="Guo W.B."/>
            <person name="Han X.H."/>
            <person name="Huang E.J."/>
            <person name="Li L.F."/>
            <person name="Wei W."/>
            <person name="Gao Y.C."/>
            <person name="Liu J.Z."/>
            <person name="Shao H.Z."/>
            <person name="Wang X."/>
            <person name="Wang C.C."/>
            <person name="Yang T.C."/>
            <person name="Huo Q.B."/>
            <person name="Li W."/>
            <person name="Chen H.Y."/>
            <person name="Chen S.E."/>
            <person name="Zhou L.G."/>
            <person name="Ni X.B."/>
            <person name="Tian J.H."/>
            <person name="Sheng Y."/>
            <person name="Liu T."/>
            <person name="Pan Y.S."/>
            <person name="Xia L.Y."/>
            <person name="Li J."/>
            <person name="Zhao F."/>
            <person name="Cao W.C."/>
        </authorList>
    </citation>
    <scope>NUCLEOTIDE SEQUENCE</scope>
    <source>
        <strain evidence="3">Rmic-2018</strain>
    </source>
</reference>
<gene>
    <name evidence="3" type="ORF">HPB51_025912</name>
</gene>
<dbReference type="Proteomes" id="UP000821866">
    <property type="component" value="Chromosome 3"/>
</dbReference>
<reference evidence="3" key="2">
    <citation type="submission" date="2021-09" db="EMBL/GenBank/DDBJ databases">
        <authorList>
            <person name="Jia N."/>
            <person name="Wang J."/>
            <person name="Shi W."/>
            <person name="Du L."/>
            <person name="Sun Y."/>
            <person name="Zhan W."/>
            <person name="Jiang J."/>
            <person name="Wang Q."/>
            <person name="Zhang B."/>
            <person name="Ji P."/>
            <person name="Sakyi L.B."/>
            <person name="Cui X."/>
            <person name="Yuan T."/>
            <person name="Jiang B."/>
            <person name="Yang W."/>
            <person name="Lam T.T.-Y."/>
            <person name="Chang Q."/>
            <person name="Ding S."/>
            <person name="Wang X."/>
            <person name="Zhu J."/>
            <person name="Ruan X."/>
            <person name="Zhao L."/>
            <person name="Wei J."/>
            <person name="Que T."/>
            <person name="Du C."/>
            <person name="Cheng J."/>
            <person name="Dai P."/>
            <person name="Han X."/>
            <person name="Huang E."/>
            <person name="Gao Y."/>
            <person name="Liu J."/>
            <person name="Shao H."/>
            <person name="Ye R."/>
            <person name="Li L."/>
            <person name="Wei W."/>
            <person name="Wang X."/>
            <person name="Wang C."/>
            <person name="Huo Q."/>
            <person name="Li W."/>
            <person name="Guo W."/>
            <person name="Chen H."/>
            <person name="Chen S."/>
            <person name="Zhou L."/>
            <person name="Zhou L."/>
            <person name="Ni X."/>
            <person name="Tian J."/>
            <person name="Zhou Y."/>
            <person name="Sheng Y."/>
            <person name="Liu T."/>
            <person name="Pan Y."/>
            <person name="Xia L."/>
            <person name="Li J."/>
            <person name="Zhao F."/>
            <person name="Cao W."/>
        </authorList>
    </citation>
    <scope>NUCLEOTIDE SEQUENCE</scope>
    <source>
        <strain evidence="3">Rmic-2018</strain>
        <tissue evidence="3">Larvae</tissue>
    </source>
</reference>
<feature type="compositionally biased region" description="Low complexity" evidence="1">
    <location>
        <begin position="18"/>
        <end position="33"/>
    </location>
</feature>
<protein>
    <recommendedName>
        <fullName evidence="2">Serine/threonine-protein kinase WNK CCTL2 domain-containing protein</fullName>
    </recommendedName>
</protein>